<keyword evidence="1" id="KW-0808">Transferase</keyword>
<dbReference type="AlphaFoldDB" id="A0A7W7ST68"/>
<protein>
    <submittedName>
        <fullName evidence="3">Anti-sigma regulatory factor (Ser/Thr protein kinase)</fullName>
    </submittedName>
</protein>
<dbReference type="PANTHER" id="PTHR35526:SF3">
    <property type="entry name" value="ANTI-SIGMA-F FACTOR RSBW"/>
    <property type="match status" value="1"/>
</dbReference>
<evidence type="ECO:0000313" key="3">
    <source>
        <dbReference type="EMBL" id="MBB4960116.1"/>
    </source>
</evidence>
<dbReference type="PANTHER" id="PTHR35526">
    <property type="entry name" value="ANTI-SIGMA-F FACTOR RSBW-RELATED"/>
    <property type="match status" value="1"/>
</dbReference>
<dbReference type="EMBL" id="JACHJW010000001">
    <property type="protein sequence ID" value="MBB4960116.1"/>
    <property type="molecule type" value="Genomic_DNA"/>
</dbReference>
<dbReference type="RefSeq" id="WP_246446619.1">
    <property type="nucleotide sequence ID" value="NZ_JACHJW010000001.1"/>
</dbReference>
<dbReference type="InterPro" id="IPR036513">
    <property type="entry name" value="STAS_dom_sf"/>
</dbReference>
<proteinExistence type="predicted"/>
<dbReference type="CDD" id="cd16936">
    <property type="entry name" value="HATPase_RsbW-like"/>
    <property type="match status" value="1"/>
</dbReference>
<dbReference type="Gene3D" id="3.30.750.24">
    <property type="entry name" value="STAS domain"/>
    <property type="match status" value="1"/>
</dbReference>
<feature type="domain" description="STAS" evidence="2">
    <location>
        <begin position="5"/>
        <end position="78"/>
    </location>
</feature>
<dbReference type="SUPFAM" id="SSF52091">
    <property type="entry name" value="SpoIIaa-like"/>
    <property type="match status" value="1"/>
</dbReference>
<dbReference type="InterPro" id="IPR002645">
    <property type="entry name" value="STAS_dom"/>
</dbReference>
<dbReference type="Proteomes" id="UP000578819">
    <property type="component" value="Unassembled WGS sequence"/>
</dbReference>
<comment type="caution">
    <text evidence="3">The sequence shown here is derived from an EMBL/GenBank/DDBJ whole genome shotgun (WGS) entry which is preliminary data.</text>
</comment>
<evidence type="ECO:0000313" key="4">
    <source>
        <dbReference type="Proteomes" id="UP000578819"/>
    </source>
</evidence>
<name>A0A7W7ST68_9ACTN</name>
<dbReference type="GO" id="GO:0004674">
    <property type="term" value="F:protein serine/threonine kinase activity"/>
    <property type="evidence" value="ECO:0007669"/>
    <property type="project" value="UniProtKB-KW"/>
</dbReference>
<keyword evidence="4" id="KW-1185">Reference proteome</keyword>
<keyword evidence="1" id="KW-0418">Kinase</keyword>
<dbReference type="Gene3D" id="3.30.565.10">
    <property type="entry name" value="Histidine kinase-like ATPase, C-terminal domain"/>
    <property type="match status" value="1"/>
</dbReference>
<sequence length="271" mass="29342">MSIEMRWLVETNEAYSLVRFFGEFDLPTAREVRGALLTCIADRPTTLLVDVSRLRADDPEAMAVLFSTGREIADWPTGELLFRGPGQRAALPLPSREDRKGPFLSLSALRGALPHPGPSAGTPADAIDVDLAPAPGAARHARELVTEGCRRWALQDLAASAKVAVTELVSNVVTHARTPMTLRLARRAKALHVAVRDYSPKRPDFAGPVPSTSIGGRGLLLIDNMATRWGTSLLENGKLVWAVLTAEDEPVEGRLRSQTWGSDLTCAMTTT</sequence>
<evidence type="ECO:0000259" key="2">
    <source>
        <dbReference type="PROSITE" id="PS50801"/>
    </source>
</evidence>
<reference evidence="3 4" key="1">
    <citation type="submission" date="2020-08" db="EMBL/GenBank/DDBJ databases">
        <title>Sequencing the genomes of 1000 actinobacteria strains.</title>
        <authorList>
            <person name="Klenk H.-P."/>
        </authorList>
    </citation>
    <scope>NUCLEOTIDE SEQUENCE [LARGE SCALE GENOMIC DNA]</scope>
    <source>
        <strain evidence="3 4">DSM 45886</strain>
    </source>
</reference>
<organism evidence="3 4">
    <name type="scientific">Micromonospora polyrhachis</name>
    <dbReference type="NCBI Taxonomy" id="1282883"/>
    <lineage>
        <taxon>Bacteria</taxon>
        <taxon>Bacillati</taxon>
        <taxon>Actinomycetota</taxon>
        <taxon>Actinomycetes</taxon>
        <taxon>Micromonosporales</taxon>
        <taxon>Micromonosporaceae</taxon>
        <taxon>Micromonospora</taxon>
    </lineage>
</organism>
<evidence type="ECO:0000256" key="1">
    <source>
        <dbReference type="ARBA" id="ARBA00022527"/>
    </source>
</evidence>
<dbReference type="InterPro" id="IPR036890">
    <property type="entry name" value="HATPase_C_sf"/>
</dbReference>
<gene>
    <name evidence="3" type="ORF">FHR38_003849</name>
</gene>
<dbReference type="InterPro" id="IPR050267">
    <property type="entry name" value="Anti-sigma-factor_SerPK"/>
</dbReference>
<dbReference type="PROSITE" id="PS50801">
    <property type="entry name" value="STAS"/>
    <property type="match status" value="1"/>
</dbReference>
<dbReference type="Pfam" id="PF13581">
    <property type="entry name" value="HATPase_c_2"/>
    <property type="match status" value="1"/>
</dbReference>
<keyword evidence="1" id="KW-0723">Serine/threonine-protein kinase</keyword>
<dbReference type="InterPro" id="IPR003594">
    <property type="entry name" value="HATPase_dom"/>
</dbReference>
<accession>A0A7W7ST68</accession>